<dbReference type="GO" id="GO:0003725">
    <property type="term" value="F:double-stranded RNA binding"/>
    <property type="evidence" value="ECO:0007669"/>
    <property type="project" value="TreeGrafter"/>
</dbReference>
<evidence type="ECO:0000256" key="3">
    <source>
        <dbReference type="ARBA" id="ARBA00022552"/>
    </source>
</evidence>
<comment type="caution">
    <text evidence="12">The sequence shown here is derived from an EMBL/GenBank/DDBJ whole genome shotgun (WGS) entry which is preliminary data.</text>
</comment>
<dbReference type="Pfam" id="PF14622">
    <property type="entry name" value="Ribonucleas_3_3"/>
    <property type="match status" value="1"/>
</dbReference>
<keyword evidence="6 9" id="KW-0255">Endonuclease</keyword>
<dbReference type="NCBIfam" id="TIGR02191">
    <property type="entry name" value="RNaseIII"/>
    <property type="match status" value="1"/>
</dbReference>
<dbReference type="GO" id="GO:0006397">
    <property type="term" value="P:mRNA processing"/>
    <property type="evidence" value="ECO:0007669"/>
    <property type="project" value="UniProtKB-UniRule"/>
</dbReference>
<dbReference type="PROSITE" id="PS00517">
    <property type="entry name" value="RNASE_3_1"/>
    <property type="match status" value="1"/>
</dbReference>
<protein>
    <recommendedName>
        <fullName evidence="9">Ribonuclease 3</fullName>
        <ecNumber evidence="9">3.1.26.3</ecNumber>
    </recommendedName>
    <alternativeName>
        <fullName evidence="9">Ribonuclease III</fullName>
        <shortName evidence="9">RNase III</shortName>
    </alternativeName>
</protein>
<dbReference type="PANTHER" id="PTHR11207:SF0">
    <property type="entry name" value="RIBONUCLEASE 3"/>
    <property type="match status" value="1"/>
</dbReference>
<feature type="binding site" evidence="9">
    <location>
        <position position="46"/>
    </location>
    <ligand>
        <name>Mg(2+)</name>
        <dbReference type="ChEBI" id="CHEBI:18420"/>
    </ligand>
</feature>
<gene>
    <name evidence="9" type="primary">rnc</name>
    <name evidence="12" type="ORF">A2172_04325</name>
</gene>
<keyword evidence="4 9" id="KW-0507">mRNA processing</keyword>
<evidence type="ECO:0000259" key="11">
    <source>
        <dbReference type="PROSITE" id="PS50142"/>
    </source>
</evidence>
<dbReference type="Gene3D" id="1.10.1520.10">
    <property type="entry name" value="Ribonuclease III domain"/>
    <property type="match status" value="1"/>
</dbReference>
<evidence type="ECO:0000256" key="6">
    <source>
        <dbReference type="ARBA" id="ARBA00022759"/>
    </source>
</evidence>
<name>A0A1G1W6W7_9BACT</name>
<accession>A0A1G1W6W7</accession>
<dbReference type="PROSITE" id="PS50142">
    <property type="entry name" value="RNASE_3_2"/>
    <property type="match status" value="1"/>
</dbReference>
<feature type="binding site" evidence="9">
    <location>
        <position position="122"/>
    </location>
    <ligand>
        <name>Mg(2+)</name>
        <dbReference type="ChEBI" id="CHEBI:18420"/>
    </ligand>
</feature>
<proteinExistence type="inferred from homology"/>
<evidence type="ECO:0000256" key="9">
    <source>
        <dbReference type="HAMAP-Rule" id="MF_00104"/>
    </source>
</evidence>
<evidence type="ECO:0000256" key="1">
    <source>
        <dbReference type="ARBA" id="ARBA00000109"/>
    </source>
</evidence>
<keyword evidence="9" id="KW-0819">tRNA processing</keyword>
<dbReference type="HAMAP" id="MF_00104">
    <property type="entry name" value="RNase_III"/>
    <property type="match status" value="1"/>
</dbReference>
<dbReference type="Pfam" id="PF00035">
    <property type="entry name" value="dsrm"/>
    <property type="match status" value="1"/>
</dbReference>
<dbReference type="CDD" id="cd00593">
    <property type="entry name" value="RIBOc"/>
    <property type="match status" value="1"/>
</dbReference>
<dbReference type="GO" id="GO:0008033">
    <property type="term" value="P:tRNA processing"/>
    <property type="evidence" value="ECO:0007669"/>
    <property type="project" value="UniProtKB-KW"/>
</dbReference>
<dbReference type="GO" id="GO:0046872">
    <property type="term" value="F:metal ion binding"/>
    <property type="evidence" value="ECO:0007669"/>
    <property type="project" value="UniProtKB-KW"/>
</dbReference>
<dbReference type="CDD" id="cd10845">
    <property type="entry name" value="DSRM_RNAse_III_family"/>
    <property type="match status" value="1"/>
</dbReference>
<dbReference type="Gene3D" id="3.30.160.20">
    <property type="match status" value="1"/>
</dbReference>
<evidence type="ECO:0000313" key="13">
    <source>
        <dbReference type="Proteomes" id="UP000176631"/>
    </source>
</evidence>
<keyword evidence="9" id="KW-0963">Cytoplasm</keyword>
<feature type="domain" description="RNase III" evidence="11">
    <location>
        <begin position="4"/>
        <end position="133"/>
    </location>
</feature>
<reference evidence="12 13" key="1">
    <citation type="journal article" date="2016" name="Nat. Commun.">
        <title>Thousands of microbial genomes shed light on interconnected biogeochemical processes in an aquifer system.</title>
        <authorList>
            <person name="Anantharaman K."/>
            <person name="Brown C.T."/>
            <person name="Hug L.A."/>
            <person name="Sharon I."/>
            <person name="Castelle C.J."/>
            <person name="Probst A.J."/>
            <person name="Thomas B.C."/>
            <person name="Singh A."/>
            <person name="Wilkins M.J."/>
            <person name="Karaoz U."/>
            <person name="Brodie E.L."/>
            <person name="Williams K.H."/>
            <person name="Hubbard S.S."/>
            <person name="Banfield J.F."/>
        </authorList>
    </citation>
    <scope>NUCLEOTIDE SEQUENCE [LARGE SCALE GENOMIC DNA]</scope>
</reference>
<feature type="active site" evidence="9">
    <location>
        <position position="122"/>
    </location>
</feature>
<dbReference type="SMART" id="SM00358">
    <property type="entry name" value="DSRM"/>
    <property type="match status" value="1"/>
</dbReference>
<evidence type="ECO:0000256" key="7">
    <source>
        <dbReference type="ARBA" id="ARBA00022801"/>
    </source>
</evidence>
<evidence type="ECO:0000256" key="8">
    <source>
        <dbReference type="ARBA" id="ARBA00022884"/>
    </source>
</evidence>
<dbReference type="PANTHER" id="PTHR11207">
    <property type="entry name" value="RIBONUCLEASE III"/>
    <property type="match status" value="1"/>
</dbReference>
<dbReference type="PROSITE" id="PS50137">
    <property type="entry name" value="DS_RBD"/>
    <property type="match status" value="1"/>
</dbReference>
<evidence type="ECO:0000256" key="5">
    <source>
        <dbReference type="ARBA" id="ARBA00022722"/>
    </source>
</evidence>
<evidence type="ECO:0000256" key="4">
    <source>
        <dbReference type="ARBA" id="ARBA00022664"/>
    </source>
</evidence>
<comment type="similarity">
    <text evidence="2">Belongs to the ribonuclease III family.</text>
</comment>
<dbReference type="EC" id="3.1.26.3" evidence="9"/>
<comment type="subunit">
    <text evidence="9">Homodimer.</text>
</comment>
<keyword evidence="7 9" id="KW-0378">Hydrolase</keyword>
<organism evidence="12 13">
    <name type="scientific">Candidatus Woykebacteria bacterium RBG_13_40_15</name>
    <dbReference type="NCBI Taxonomy" id="1802593"/>
    <lineage>
        <taxon>Bacteria</taxon>
        <taxon>Candidatus Woykeibacteriota</taxon>
    </lineage>
</organism>
<dbReference type="InterPro" id="IPR036389">
    <property type="entry name" value="RNase_III_sf"/>
</dbReference>
<comment type="catalytic activity">
    <reaction evidence="1 9">
        <text>Endonucleolytic cleavage to 5'-phosphomonoester.</text>
        <dbReference type="EC" id="3.1.26.3"/>
    </reaction>
</comment>
<dbReference type="STRING" id="1802593.A2172_04325"/>
<dbReference type="GO" id="GO:0019843">
    <property type="term" value="F:rRNA binding"/>
    <property type="evidence" value="ECO:0007669"/>
    <property type="project" value="UniProtKB-KW"/>
</dbReference>
<keyword evidence="3 9" id="KW-0698">rRNA processing</keyword>
<evidence type="ECO:0000313" key="12">
    <source>
        <dbReference type="EMBL" id="OGY23426.1"/>
    </source>
</evidence>
<feature type="active site" evidence="9">
    <location>
        <position position="50"/>
    </location>
</feature>
<dbReference type="SUPFAM" id="SSF54768">
    <property type="entry name" value="dsRNA-binding domain-like"/>
    <property type="match status" value="1"/>
</dbReference>
<dbReference type="InterPro" id="IPR014720">
    <property type="entry name" value="dsRBD_dom"/>
</dbReference>
<keyword evidence="9" id="KW-0699">rRNA-binding</keyword>
<comment type="subcellular location">
    <subcellularLocation>
        <location evidence="9">Cytoplasm</location>
    </subcellularLocation>
</comment>
<sequence length="231" mass="26224">MEDLTKLEKKLNLDFKDKNILKMAFTHRSYLNEHPDESLGHNERLEFLGDSVLGLVVSKHLYIEHPLQPEGDLTNFRSSLVNARMLSRAAKQLNLGSFLYLSRGEEATGGRERQYILANTFEALIGAIFLDQGINVAEKFIEKHLLPNLKEIIEQNLYKDFKSQLQEKAQEKSGVTPVYKVIEEKGPDHAKIFRTAVFLGQKKLAEGDGNSKQEAEQVTAKVALENWLKVS</sequence>
<dbReference type="InterPro" id="IPR000999">
    <property type="entry name" value="RNase_III_dom"/>
</dbReference>
<keyword evidence="5 9" id="KW-0540">Nuclease</keyword>
<dbReference type="AlphaFoldDB" id="A0A1G1W6W7"/>
<evidence type="ECO:0000256" key="2">
    <source>
        <dbReference type="ARBA" id="ARBA00010183"/>
    </source>
</evidence>
<dbReference type="SUPFAM" id="SSF69065">
    <property type="entry name" value="RNase III domain-like"/>
    <property type="match status" value="1"/>
</dbReference>
<dbReference type="EMBL" id="MHCP01000025">
    <property type="protein sequence ID" value="OGY23426.1"/>
    <property type="molecule type" value="Genomic_DNA"/>
</dbReference>
<dbReference type="GO" id="GO:0004525">
    <property type="term" value="F:ribonuclease III activity"/>
    <property type="evidence" value="ECO:0007669"/>
    <property type="project" value="UniProtKB-UniRule"/>
</dbReference>
<dbReference type="GO" id="GO:0005737">
    <property type="term" value="C:cytoplasm"/>
    <property type="evidence" value="ECO:0007669"/>
    <property type="project" value="UniProtKB-SubCell"/>
</dbReference>
<feature type="domain" description="DRBM" evidence="10">
    <location>
        <begin position="160"/>
        <end position="229"/>
    </location>
</feature>
<dbReference type="Proteomes" id="UP000176631">
    <property type="component" value="Unassembled WGS sequence"/>
</dbReference>
<dbReference type="GO" id="GO:0006364">
    <property type="term" value="P:rRNA processing"/>
    <property type="evidence" value="ECO:0007669"/>
    <property type="project" value="UniProtKB-UniRule"/>
</dbReference>
<dbReference type="GO" id="GO:0010468">
    <property type="term" value="P:regulation of gene expression"/>
    <property type="evidence" value="ECO:0007669"/>
    <property type="project" value="TreeGrafter"/>
</dbReference>
<evidence type="ECO:0000259" key="10">
    <source>
        <dbReference type="PROSITE" id="PS50137"/>
    </source>
</evidence>
<dbReference type="FunFam" id="1.10.1520.10:FF:000001">
    <property type="entry name" value="Ribonuclease 3"/>
    <property type="match status" value="1"/>
</dbReference>
<comment type="cofactor">
    <cofactor evidence="9">
        <name>Mg(2+)</name>
        <dbReference type="ChEBI" id="CHEBI:18420"/>
    </cofactor>
</comment>
<keyword evidence="8 9" id="KW-0694">RNA-binding</keyword>
<comment type="function">
    <text evidence="9">Digests double-stranded RNA. Involved in the processing of primary rRNA transcript to yield the immediate precursors to the large and small rRNAs (23S and 16S). Processes some mRNAs, and tRNAs when they are encoded in the rRNA operon. Processes pre-crRNA and tracrRNA of type II CRISPR loci if present in the organism.</text>
</comment>
<keyword evidence="9" id="KW-0460">Magnesium</keyword>
<dbReference type="SMART" id="SM00535">
    <property type="entry name" value="RIBOc"/>
    <property type="match status" value="1"/>
</dbReference>
<feature type="binding site" evidence="9">
    <location>
        <position position="119"/>
    </location>
    <ligand>
        <name>Mg(2+)</name>
        <dbReference type="ChEBI" id="CHEBI:18420"/>
    </ligand>
</feature>
<dbReference type="InterPro" id="IPR011907">
    <property type="entry name" value="RNase_III"/>
</dbReference>
<keyword evidence="9" id="KW-0479">Metal-binding</keyword>